<keyword evidence="2" id="KW-1185">Reference proteome</keyword>
<protein>
    <submittedName>
        <fullName evidence="1">Uncharacterized protein</fullName>
    </submittedName>
</protein>
<evidence type="ECO:0000313" key="2">
    <source>
        <dbReference type="Proteomes" id="UP000004116"/>
    </source>
</evidence>
<dbReference type="Proteomes" id="UP000004116">
    <property type="component" value="Unassembled WGS sequence"/>
</dbReference>
<dbReference type="EMBL" id="AGCA01000256">
    <property type="protein sequence ID" value="EGY29037.1"/>
    <property type="molecule type" value="Genomic_DNA"/>
</dbReference>
<accession>G2GYZ7</accession>
<proteinExistence type="predicted"/>
<comment type="caution">
    <text evidence="1">The sequence shown here is derived from an EMBL/GenBank/DDBJ whole genome shotgun (WGS) entry which is preliminary data.</text>
</comment>
<gene>
    <name evidence="1" type="ORF">Rin_00010100</name>
</gene>
<reference evidence="1 2" key="1">
    <citation type="journal article" date="2012" name="Genome Res.">
        <title>Genomic basis of endosymbiont-conferred protection against an insect parasitoid.</title>
        <authorList>
            <person name="Hansen A.K."/>
            <person name="Vorburger C."/>
            <person name="Moran N.A."/>
        </authorList>
    </citation>
    <scope>NUCLEOTIDE SEQUENCE [LARGE SCALE GENOMIC DNA]</scope>
    <source>
        <strain evidence="2">R5.15</strain>
    </source>
</reference>
<dbReference type="AlphaFoldDB" id="G2GYZ7"/>
<evidence type="ECO:0000313" key="1">
    <source>
        <dbReference type="EMBL" id="EGY29037.1"/>
    </source>
</evidence>
<name>G2GYZ7_9ENTR</name>
<organism evidence="1 2">
    <name type="scientific">Candidatus Regiella insecticola 5.15</name>
    <dbReference type="NCBI Taxonomy" id="1005043"/>
    <lineage>
        <taxon>Bacteria</taxon>
        <taxon>Pseudomonadati</taxon>
        <taxon>Pseudomonadota</taxon>
        <taxon>Gammaproteobacteria</taxon>
        <taxon>Enterobacterales</taxon>
        <taxon>Enterobacteriaceae</taxon>
        <taxon>aphid secondary symbionts</taxon>
        <taxon>Candidatus Regiella</taxon>
    </lineage>
</organism>
<sequence length="43" mass="4830">MIKLFIFHLLLVTISISATETKLPTLTVYTYNAFIATGDLELL</sequence>